<keyword evidence="2" id="KW-1185">Reference proteome</keyword>
<gene>
    <name evidence="1" type="ORF">M409DRAFT_24076</name>
</gene>
<dbReference type="GeneID" id="54560346"/>
<reference evidence="1" key="1">
    <citation type="journal article" date="2020" name="Stud. Mycol.">
        <title>101 Dothideomycetes genomes: a test case for predicting lifestyles and emergence of pathogens.</title>
        <authorList>
            <person name="Haridas S."/>
            <person name="Albert R."/>
            <person name="Binder M."/>
            <person name="Bloem J."/>
            <person name="Labutti K."/>
            <person name="Salamov A."/>
            <person name="Andreopoulos B."/>
            <person name="Baker S."/>
            <person name="Barry K."/>
            <person name="Bills G."/>
            <person name="Bluhm B."/>
            <person name="Cannon C."/>
            <person name="Castanera R."/>
            <person name="Culley D."/>
            <person name="Daum C."/>
            <person name="Ezra D."/>
            <person name="Gonzalez J."/>
            <person name="Henrissat B."/>
            <person name="Kuo A."/>
            <person name="Liang C."/>
            <person name="Lipzen A."/>
            <person name="Lutzoni F."/>
            <person name="Magnuson J."/>
            <person name="Mondo S."/>
            <person name="Nolan M."/>
            <person name="Ohm R."/>
            <person name="Pangilinan J."/>
            <person name="Park H.-J."/>
            <person name="Ramirez L."/>
            <person name="Alfaro M."/>
            <person name="Sun H."/>
            <person name="Tritt A."/>
            <person name="Yoshinaga Y."/>
            <person name="Zwiers L.-H."/>
            <person name="Turgeon B."/>
            <person name="Goodwin S."/>
            <person name="Spatafora J."/>
            <person name="Crous P."/>
            <person name="Grigoriev I."/>
        </authorList>
    </citation>
    <scope>NUCLEOTIDE SEQUENCE</scope>
    <source>
        <strain evidence="1">ATCC 36951</strain>
    </source>
</reference>
<dbReference type="AlphaFoldDB" id="A0A6A6CJA7"/>
<proteinExistence type="predicted"/>
<dbReference type="Proteomes" id="UP000799537">
    <property type="component" value="Unassembled WGS sequence"/>
</dbReference>
<accession>A0A6A6CJA7</accession>
<evidence type="ECO:0000313" key="2">
    <source>
        <dbReference type="Proteomes" id="UP000799537"/>
    </source>
</evidence>
<dbReference type="RefSeq" id="XP_033666678.1">
    <property type="nucleotide sequence ID" value="XM_033807074.1"/>
</dbReference>
<sequence>MGGPFGASSALYASYDGRDEWCFNQFQAIWCSNGGCTGQSVVPADSAVGHCWAGFQQMWANIWCAPGRLIEEP</sequence>
<name>A0A6A6CJA7_ZASCE</name>
<evidence type="ECO:0000313" key="1">
    <source>
        <dbReference type="EMBL" id="KAF2165789.1"/>
    </source>
</evidence>
<dbReference type="EMBL" id="ML993599">
    <property type="protein sequence ID" value="KAF2165789.1"/>
    <property type="molecule type" value="Genomic_DNA"/>
</dbReference>
<organism evidence="1 2">
    <name type="scientific">Zasmidium cellare ATCC 36951</name>
    <dbReference type="NCBI Taxonomy" id="1080233"/>
    <lineage>
        <taxon>Eukaryota</taxon>
        <taxon>Fungi</taxon>
        <taxon>Dikarya</taxon>
        <taxon>Ascomycota</taxon>
        <taxon>Pezizomycotina</taxon>
        <taxon>Dothideomycetes</taxon>
        <taxon>Dothideomycetidae</taxon>
        <taxon>Mycosphaerellales</taxon>
        <taxon>Mycosphaerellaceae</taxon>
        <taxon>Zasmidium</taxon>
    </lineage>
</organism>
<protein>
    <submittedName>
        <fullName evidence="1">Uncharacterized protein</fullName>
    </submittedName>
</protein>